<reference evidence="11 12" key="1">
    <citation type="journal article" date="2013" name="Antonie Van Leeuwenhoek">
        <title>Dongia rigui sp. nov., isolated from freshwater of a large wetland in Korea.</title>
        <authorList>
            <person name="Baik K.S."/>
            <person name="Hwang Y.M."/>
            <person name="Choi J.S."/>
            <person name="Kwon J."/>
            <person name="Seong C.N."/>
        </authorList>
    </citation>
    <scope>NUCLEOTIDE SEQUENCE [LARGE SCALE GENOMIC DNA]</scope>
    <source>
        <strain evidence="11 12">04SU4-P</strain>
    </source>
</reference>
<dbReference type="Gene3D" id="6.10.250.2580">
    <property type="match status" value="1"/>
</dbReference>
<dbReference type="PROSITE" id="PS50112">
    <property type="entry name" value="PAS"/>
    <property type="match status" value="1"/>
</dbReference>
<dbReference type="PROSITE" id="PS50109">
    <property type="entry name" value="HIS_KIN"/>
    <property type="match status" value="1"/>
</dbReference>
<dbReference type="InterPro" id="IPR005467">
    <property type="entry name" value="His_kinase_dom"/>
</dbReference>
<dbReference type="InterPro" id="IPR003661">
    <property type="entry name" value="HisK_dim/P_dom"/>
</dbReference>
<dbReference type="InterPro" id="IPR036097">
    <property type="entry name" value="HisK_dim/P_sf"/>
</dbReference>
<dbReference type="CDD" id="cd00130">
    <property type="entry name" value="PAS"/>
    <property type="match status" value="1"/>
</dbReference>
<dbReference type="PRINTS" id="PR00344">
    <property type="entry name" value="BCTRLSENSOR"/>
</dbReference>
<evidence type="ECO:0000259" key="10">
    <source>
        <dbReference type="PROSITE" id="PS50112"/>
    </source>
</evidence>
<organism evidence="11 12">
    <name type="scientific">Dongia rigui</name>
    <dbReference type="NCBI Taxonomy" id="940149"/>
    <lineage>
        <taxon>Bacteria</taxon>
        <taxon>Pseudomonadati</taxon>
        <taxon>Pseudomonadota</taxon>
        <taxon>Alphaproteobacteria</taxon>
        <taxon>Rhodospirillales</taxon>
        <taxon>Dongiaceae</taxon>
        <taxon>Dongia</taxon>
    </lineage>
</organism>
<keyword evidence="5" id="KW-0547">Nucleotide-binding</keyword>
<dbReference type="PANTHER" id="PTHR43065:SF42">
    <property type="entry name" value="TWO-COMPONENT SENSOR PPRA"/>
    <property type="match status" value="1"/>
</dbReference>
<dbReference type="SMART" id="SM00387">
    <property type="entry name" value="HATPase_c"/>
    <property type="match status" value="1"/>
</dbReference>
<dbReference type="InterPro" id="IPR035965">
    <property type="entry name" value="PAS-like_dom_sf"/>
</dbReference>
<dbReference type="SUPFAM" id="SSF55785">
    <property type="entry name" value="PYP-like sensor domain (PAS domain)"/>
    <property type="match status" value="1"/>
</dbReference>
<dbReference type="Gene3D" id="3.30.565.10">
    <property type="entry name" value="Histidine kinase-like ATPase, C-terminal domain"/>
    <property type="match status" value="1"/>
</dbReference>
<dbReference type="InterPro" id="IPR013767">
    <property type="entry name" value="PAS_fold"/>
</dbReference>
<protein>
    <recommendedName>
        <fullName evidence="2">histidine kinase</fullName>
        <ecNumber evidence="2">2.7.13.3</ecNumber>
    </recommendedName>
</protein>
<proteinExistence type="predicted"/>
<dbReference type="SMART" id="SM00388">
    <property type="entry name" value="HisKA"/>
    <property type="match status" value="1"/>
</dbReference>
<dbReference type="Gene3D" id="3.30.450.20">
    <property type="entry name" value="PAS domain"/>
    <property type="match status" value="1"/>
</dbReference>
<dbReference type="NCBIfam" id="TIGR00229">
    <property type="entry name" value="sensory_box"/>
    <property type="match status" value="1"/>
</dbReference>
<evidence type="ECO:0000259" key="9">
    <source>
        <dbReference type="PROSITE" id="PS50109"/>
    </source>
</evidence>
<keyword evidence="12" id="KW-1185">Reference proteome</keyword>
<keyword evidence="4" id="KW-0808">Transferase</keyword>
<evidence type="ECO:0000256" key="7">
    <source>
        <dbReference type="ARBA" id="ARBA00022840"/>
    </source>
</evidence>
<name>A0ABU5DUL0_9PROT</name>
<dbReference type="Gene3D" id="1.10.287.130">
    <property type="match status" value="1"/>
</dbReference>
<dbReference type="SUPFAM" id="SSF47384">
    <property type="entry name" value="Homodimeric domain of signal transducing histidine kinase"/>
    <property type="match status" value="1"/>
</dbReference>
<evidence type="ECO:0000256" key="4">
    <source>
        <dbReference type="ARBA" id="ARBA00022679"/>
    </source>
</evidence>
<dbReference type="EC" id="2.7.13.3" evidence="2"/>
<dbReference type="SUPFAM" id="SSF55874">
    <property type="entry name" value="ATPase domain of HSP90 chaperone/DNA topoisomerase II/histidine kinase"/>
    <property type="match status" value="1"/>
</dbReference>
<comment type="catalytic activity">
    <reaction evidence="1">
        <text>ATP + protein L-histidine = ADP + protein N-phospho-L-histidine.</text>
        <dbReference type="EC" id="2.7.13.3"/>
    </reaction>
</comment>
<dbReference type="InterPro" id="IPR036890">
    <property type="entry name" value="HATPase_C_sf"/>
</dbReference>
<dbReference type="InterPro" id="IPR003594">
    <property type="entry name" value="HATPase_dom"/>
</dbReference>
<dbReference type="SMART" id="SM00091">
    <property type="entry name" value="PAS"/>
    <property type="match status" value="1"/>
</dbReference>
<evidence type="ECO:0000256" key="2">
    <source>
        <dbReference type="ARBA" id="ARBA00012438"/>
    </source>
</evidence>
<keyword evidence="3" id="KW-0597">Phosphoprotein</keyword>
<comment type="caution">
    <text evidence="11">The sequence shown here is derived from an EMBL/GenBank/DDBJ whole genome shotgun (WGS) entry which is preliminary data.</text>
</comment>
<evidence type="ECO:0000256" key="5">
    <source>
        <dbReference type="ARBA" id="ARBA00022741"/>
    </source>
</evidence>
<dbReference type="Pfam" id="PF00989">
    <property type="entry name" value="PAS"/>
    <property type="match status" value="1"/>
</dbReference>
<evidence type="ECO:0000256" key="8">
    <source>
        <dbReference type="ARBA" id="ARBA00023012"/>
    </source>
</evidence>
<evidence type="ECO:0000313" key="11">
    <source>
        <dbReference type="EMBL" id="MDY0870977.1"/>
    </source>
</evidence>
<dbReference type="PANTHER" id="PTHR43065">
    <property type="entry name" value="SENSOR HISTIDINE KINASE"/>
    <property type="match status" value="1"/>
</dbReference>
<feature type="domain" description="Histidine kinase" evidence="9">
    <location>
        <begin position="164"/>
        <end position="379"/>
    </location>
</feature>
<dbReference type="InterPro" id="IPR004358">
    <property type="entry name" value="Sig_transdc_His_kin-like_C"/>
</dbReference>
<dbReference type="Proteomes" id="UP001271769">
    <property type="component" value="Unassembled WGS sequence"/>
</dbReference>
<sequence length="386" mass="42611">MTIESEGTVTHEMLREREARLRSILETAPDAILVIDERGIIESFSPAAERLFGYDSGEVIGRNVSILMPAPYHERHDSYINNYLETGERRIIGIGRIVVGQRKDGSAFPIELSVGEAMIGGKRHFTGFIRDLSERQLTENRLHELQLELLHVSRLSDVGQMASTLAHELNQPLAAIVNYVQATRRMLQAEGNHSPKIAETMEKAVAQAARAGEIIRHLRSFIQRGEAERQIEELNNVVEEATALALVGAKESSINVRWVLGTEPMPVLIDKVQIQQVVFNIIRNSVEAMSEHPLPRDLIVTTGRVGGDTAQISISDSGPGLAPKVMAQLFQPFVTTKERGMGLGLSICKTIIDSHNGRLWASPNSKRGATFYIALPITDETDGRTG</sequence>
<dbReference type="EMBL" id="JAXCLX010000001">
    <property type="protein sequence ID" value="MDY0870977.1"/>
    <property type="molecule type" value="Genomic_DNA"/>
</dbReference>
<keyword evidence="6" id="KW-0418">Kinase</keyword>
<evidence type="ECO:0000256" key="6">
    <source>
        <dbReference type="ARBA" id="ARBA00022777"/>
    </source>
</evidence>
<evidence type="ECO:0000256" key="1">
    <source>
        <dbReference type="ARBA" id="ARBA00000085"/>
    </source>
</evidence>
<dbReference type="Pfam" id="PF00512">
    <property type="entry name" value="HisKA"/>
    <property type="match status" value="1"/>
</dbReference>
<feature type="domain" description="PAS" evidence="10">
    <location>
        <begin position="17"/>
        <end position="87"/>
    </location>
</feature>
<evidence type="ECO:0000256" key="3">
    <source>
        <dbReference type="ARBA" id="ARBA00022553"/>
    </source>
</evidence>
<keyword evidence="7" id="KW-0067">ATP-binding</keyword>
<dbReference type="CDD" id="cd00082">
    <property type="entry name" value="HisKA"/>
    <property type="match status" value="1"/>
</dbReference>
<evidence type="ECO:0000313" key="12">
    <source>
        <dbReference type="Proteomes" id="UP001271769"/>
    </source>
</evidence>
<keyword evidence="8" id="KW-0902">Two-component regulatory system</keyword>
<gene>
    <name evidence="11" type="ORF">SMD31_03550</name>
</gene>
<dbReference type="RefSeq" id="WP_320499348.1">
    <property type="nucleotide sequence ID" value="NZ_JAXCLX010000001.1"/>
</dbReference>
<accession>A0ABU5DUL0</accession>
<dbReference type="InterPro" id="IPR000014">
    <property type="entry name" value="PAS"/>
</dbReference>
<dbReference type="Pfam" id="PF02518">
    <property type="entry name" value="HATPase_c"/>
    <property type="match status" value="1"/>
</dbReference>